<keyword evidence="3" id="KW-1185">Reference proteome</keyword>
<dbReference type="AlphaFoldDB" id="A0AAE0SKY1"/>
<dbReference type="Proteomes" id="UP001195483">
    <property type="component" value="Unassembled WGS sequence"/>
</dbReference>
<protein>
    <submittedName>
        <fullName evidence="2">Uncharacterized protein</fullName>
    </submittedName>
</protein>
<accession>A0AAE0SKY1</accession>
<evidence type="ECO:0000256" key="1">
    <source>
        <dbReference type="SAM" id="MobiDB-lite"/>
    </source>
</evidence>
<gene>
    <name evidence="2" type="ORF">CHS0354_040698</name>
</gene>
<feature type="region of interest" description="Disordered" evidence="1">
    <location>
        <begin position="1"/>
        <end position="23"/>
    </location>
</feature>
<dbReference type="EMBL" id="JAEAOA010002342">
    <property type="protein sequence ID" value="KAK3593962.1"/>
    <property type="molecule type" value="Genomic_DNA"/>
</dbReference>
<sequence>MFTYGREELQKNKSVSGREAEEEDVFPTATMVEEDTLFSGLPSERARLRVRQMGIERHQNLSIGCVNVRIFTSGLSEYFQRINDACETAIIEKTKCWHCNTPRKMHRIYWTEYSEILYLIGLEKKPDEIKDYGVGFTVKNTHKDHQPSANYTLH</sequence>
<feature type="compositionally biased region" description="Basic and acidic residues" evidence="1">
    <location>
        <begin position="1"/>
        <end position="19"/>
    </location>
</feature>
<evidence type="ECO:0000313" key="3">
    <source>
        <dbReference type="Proteomes" id="UP001195483"/>
    </source>
</evidence>
<reference evidence="2" key="2">
    <citation type="journal article" date="2021" name="Genome Biol. Evol.">
        <title>Developing a high-quality reference genome for a parasitic bivalve with doubly uniparental inheritance (Bivalvia: Unionida).</title>
        <authorList>
            <person name="Smith C.H."/>
        </authorList>
    </citation>
    <scope>NUCLEOTIDE SEQUENCE</scope>
    <source>
        <strain evidence="2">CHS0354</strain>
        <tissue evidence="2">Mantle</tissue>
    </source>
</reference>
<reference evidence="2" key="1">
    <citation type="journal article" date="2021" name="Genome Biol. Evol.">
        <title>A High-Quality Reference Genome for a Parasitic Bivalve with Doubly Uniparental Inheritance (Bivalvia: Unionida).</title>
        <authorList>
            <person name="Smith C.H."/>
        </authorList>
    </citation>
    <scope>NUCLEOTIDE SEQUENCE</scope>
    <source>
        <strain evidence="2">CHS0354</strain>
    </source>
</reference>
<name>A0AAE0SKY1_9BIVA</name>
<evidence type="ECO:0000313" key="2">
    <source>
        <dbReference type="EMBL" id="KAK3593962.1"/>
    </source>
</evidence>
<organism evidence="2 3">
    <name type="scientific">Potamilus streckersoni</name>
    <dbReference type="NCBI Taxonomy" id="2493646"/>
    <lineage>
        <taxon>Eukaryota</taxon>
        <taxon>Metazoa</taxon>
        <taxon>Spiralia</taxon>
        <taxon>Lophotrochozoa</taxon>
        <taxon>Mollusca</taxon>
        <taxon>Bivalvia</taxon>
        <taxon>Autobranchia</taxon>
        <taxon>Heteroconchia</taxon>
        <taxon>Palaeoheterodonta</taxon>
        <taxon>Unionida</taxon>
        <taxon>Unionoidea</taxon>
        <taxon>Unionidae</taxon>
        <taxon>Ambleminae</taxon>
        <taxon>Lampsilini</taxon>
        <taxon>Potamilus</taxon>
    </lineage>
</organism>
<proteinExistence type="predicted"/>
<reference evidence="2" key="3">
    <citation type="submission" date="2023-05" db="EMBL/GenBank/DDBJ databases">
        <authorList>
            <person name="Smith C.H."/>
        </authorList>
    </citation>
    <scope>NUCLEOTIDE SEQUENCE</scope>
    <source>
        <strain evidence="2">CHS0354</strain>
        <tissue evidence="2">Mantle</tissue>
    </source>
</reference>
<comment type="caution">
    <text evidence="2">The sequence shown here is derived from an EMBL/GenBank/DDBJ whole genome shotgun (WGS) entry which is preliminary data.</text>
</comment>